<organism evidence="1 2">
    <name type="scientific">Ginsengibacter hankyongi</name>
    <dbReference type="NCBI Taxonomy" id="2607284"/>
    <lineage>
        <taxon>Bacteria</taxon>
        <taxon>Pseudomonadati</taxon>
        <taxon>Bacteroidota</taxon>
        <taxon>Chitinophagia</taxon>
        <taxon>Chitinophagales</taxon>
        <taxon>Chitinophagaceae</taxon>
        <taxon>Ginsengibacter</taxon>
    </lineage>
</organism>
<dbReference type="Gene3D" id="3.30.420.260">
    <property type="match status" value="1"/>
</dbReference>
<name>A0A5J5IBP1_9BACT</name>
<dbReference type="InterPro" id="IPR024213">
    <property type="entry name" value="DUF3822"/>
</dbReference>
<dbReference type="CDD" id="cd24013">
    <property type="entry name" value="ASKHA_ATPase_BT3980-like"/>
    <property type="match status" value="1"/>
</dbReference>
<proteinExistence type="predicted"/>
<dbReference type="Gene3D" id="3.30.420.250">
    <property type="match status" value="1"/>
</dbReference>
<protein>
    <submittedName>
        <fullName evidence="1">DUF3822 family protein</fullName>
    </submittedName>
</protein>
<accession>A0A5J5IBP1</accession>
<comment type="caution">
    <text evidence="1">The sequence shown here is derived from an EMBL/GenBank/DDBJ whole genome shotgun (WGS) entry which is preliminary data.</text>
</comment>
<evidence type="ECO:0000313" key="2">
    <source>
        <dbReference type="Proteomes" id="UP000326903"/>
    </source>
</evidence>
<reference evidence="1 2" key="1">
    <citation type="submission" date="2019-09" db="EMBL/GenBank/DDBJ databases">
        <title>Draft genome sequence of Ginsengibacter sp. BR5-29.</title>
        <authorList>
            <person name="Im W.-T."/>
        </authorList>
    </citation>
    <scope>NUCLEOTIDE SEQUENCE [LARGE SCALE GENOMIC DNA]</scope>
    <source>
        <strain evidence="1 2">BR5-29</strain>
    </source>
</reference>
<dbReference type="RefSeq" id="WP_150416992.1">
    <property type="nucleotide sequence ID" value="NZ_VYQF01000013.1"/>
</dbReference>
<gene>
    <name evidence="1" type="ORF">FW778_21660</name>
</gene>
<sequence>MKALFEILPGSVDAANCILVCEISNESFSYTIKNEEQNKYVGLAVYQFEKGTDRNDYGNVVQEAIKAQPMLSGNFKKVCVVYSYSESVLIPFALYSSLENENVINLVHGDIQIHTSILTDLITESGVYNAYRVAAPVHHAFQSTFPGAVNMHQYSVLLKQPRLNEDKLSVIFYPQRIVVKLDKQGQTELVNSFCYQAAEDVSYILLNTCKQFNVENIPVEVTGLIDKDSALYKEIYKYFETVDFASLPAGSNYAEEITQQPAHYFSHIFAIDSCE</sequence>
<dbReference type="Pfam" id="PF12864">
    <property type="entry name" value="DUF3822"/>
    <property type="match status" value="1"/>
</dbReference>
<keyword evidence="2" id="KW-1185">Reference proteome</keyword>
<evidence type="ECO:0000313" key="1">
    <source>
        <dbReference type="EMBL" id="KAA9034620.1"/>
    </source>
</evidence>
<dbReference type="Proteomes" id="UP000326903">
    <property type="component" value="Unassembled WGS sequence"/>
</dbReference>
<dbReference type="AlphaFoldDB" id="A0A5J5IBP1"/>
<dbReference type="EMBL" id="VYQF01000013">
    <property type="protein sequence ID" value="KAA9034620.1"/>
    <property type="molecule type" value="Genomic_DNA"/>
</dbReference>